<feature type="domain" description="Type I restriction modification DNA specificity" evidence="4">
    <location>
        <begin position="102"/>
        <end position="277"/>
    </location>
</feature>
<dbReference type="GO" id="GO:0009307">
    <property type="term" value="P:DNA restriction-modification system"/>
    <property type="evidence" value="ECO:0007669"/>
    <property type="project" value="UniProtKB-KW"/>
</dbReference>
<gene>
    <name evidence="5" type="ORF">EH243_06270</name>
</gene>
<dbReference type="GO" id="GO:0003677">
    <property type="term" value="F:DNA binding"/>
    <property type="evidence" value="ECO:0007669"/>
    <property type="project" value="UniProtKB-KW"/>
</dbReference>
<dbReference type="EMBL" id="RQXW01000004">
    <property type="protein sequence ID" value="RTE66682.1"/>
    <property type="molecule type" value="Genomic_DNA"/>
</dbReference>
<dbReference type="PANTHER" id="PTHR43140">
    <property type="entry name" value="TYPE-1 RESTRICTION ENZYME ECOKI SPECIFICITY PROTEIN"/>
    <property type="match status" value="1"/>
</dbReference>
<evidence type="ECO:0000313" key="5">
    <source>
        <dbReference type="EMBL" id="RTE66682.1"/>
    </source>
</evidence>
<sequence length="584" mass="64768">MSMSSIITDNIDIWTSAIKTRSSVGRGSSKKLDLYGIKKLRELILELAVRGKLVPQDPNDEPASVLLERIAAEKAQLVKEKKIKKPKALPEIGEDEKPFTLPVGWEWARLGAVGYTQTGGTPKKNHSEYFGVDIPFIKPADIQVSGIKYDNEGLSHAGETALGRTAPEGSILMVCIGTIGKCYYIDRPCTFNQQINSITPFVDITAFLFNTLSANYFQRAAWALSSSTTIAIINKGKWESLPVPLAPLSEQHRIVAKVDELMALCDQLEQQTETSIEAHATLVETLLATLTNSADAAELEQNWTRLAGHFDTLFTTEQSIDQLKQTVLQLAVMGKLVPQDPNDEPAAVLLEKIAAEKAQLIKDKKIKKQKPLPPIGEDEKPFPLPEGWEWVRFSLLSNEVATGPFGSMINKREYIDGGVPLINPSHMVDSKIYEDSSISVTKEKAQELDSYKIKKGDIVMARRGEMGRCALVTEREHLWLCGTGSFVLRFSETISRPYILLLFRTSWIKEYLGGKSIGTTMVNLNHGILNKMPLLLPPVAEQHRIVAKVDQLMALCDQLKTRLQQAQQTQLHLADALVDSAIEA</sequence>
<keyword evidence="3" id="KW-0238">DNA-binding</keyword>
<evidence type="ECO:0000259" key="4">
    <source>
        <dbReference type="Pfam" id="PF01420"/>
    </source>
</evidence>
<keyword evidence="6" id="KW-1185">Reference proteome</keyword>
<evidence type="ECO:0000313" key="6">
    <source>
        <dbReference type="Proteomes" id="UP000283087"/>
    </source>
</evidence>
<dbReference type="InterPro" id="IPR044946">
    <property type="entry name" value="Restrct_endonuc_typeI_TRD_sf"/>
</dbReference>
<protein>
    <submittedName>
        <fullName evidence="5">Restriction endonuclease subunit S</fullName>
    </submittedName>
</protein>
<dbReference type="CDD" id="cd17293">
    <property type="entry name" value="RMtype1_S_Ppo21ORF8840P_TRD1-CR1_like"/>
    <property type="match status" value="1"/>
</dbReference>
<comment type="caution">
    <text evidence="5">The sequence shown here is derived from an EMBL/GenBank/DDBJ whole genome shotgun (WGS) entry which is preliminary data.</text>
</comment>
<dbReference type="Pfam" id="PF01420">
    <property type="entry name" value="Methylase_S"/>
    <property type="match status" value="2"/>
</dbReference>
<keyword evidence="2" id="KW-0680">Restriction system</keyword>
<dbReference type="InterPro" id="IPR051212">
    <property type="entry name" value="Type-I_RE_S_subunit"/>
</dbReference>
<dbReference type="PANTHER" id="PTHR43140:SF1">
    <property type="entry name" value="TYPE I RESTRICTION ENZYME ECOKI SPECIFICITY SUBUNIT"/>
    <property type="match status" value="1"/>
</dbReference>
<keyword evidence="5" id="KW-0540">Nuclease</keyword>
<dbReference type="SUPFAM" id="SSF116734">
    <property type="entry name" value="DNA methylase specificity domain"/>
    <property type="match status" value="2"/>
</dbReference>
<keyword evidence="5" id="KW-0378">Hydrolase</keyword>
<reference evidence="5 6" key="1">
    <citation type="submission" date="2018-11" db="EMBL/GenBank/DDBJ databases">
        <title>The draft genome sequence of Amphritea opalescens ANRC-JH13T.</title>
        <authorList>
            <person name="Fang Z."/>
            <person name="Zhang Y."/>
            <person name="Han X."/>
        </authorList>
    </citation>
    <scope>NUCLEOTIDE SEQUENCE [LARGE SCALE GENOMIC DNA]</scope>
    <source>
        <strain evidence="5 6">ANRC-JH13</strain>
    </source>
</reference>
<accession>A0A430KT44</accession>
<name>A0A430KT44_9GAMM</name>
<dbReference type="Proteomes" id="UP000283087">
    <property type="component" value="Unassembled WGS sequence"/>
</dbReference>
<dbReference type="Gene3D" id="3.90.220.20">
    <property type="entry name" value="DNA methylase specificity domains"/>
    <property type="match status" value="2"/>
</dbReference>
<evidence type="ECO:0000256" key="2">
    <source>
        <dbReference type="ARBA" id="ARBA00022747"/>
    </source>
</evidence>
<organism evidence="5 6">
    <name type="scientific">Amphritea opalescens</name>
    <dbReference type="NCBI Taxonomy" id="2490544"/>
    <lineage>
        <taxon>Bacteria</taxon>
        <taxon>Pseudomonadati</taxon>
        <taxon>Pseudomonadota</taxon>
        <taxon>Gammaproteobacteria</taxon>
        <taxon>Oceanospirillales</taxon>
        <taxon>Oceanospirillaceae</taxon>
        <taxon>Amphritea</taxon>
    </lineage>
</organism>
<comment type="similarity">
    <text evidence="1">Belongs to the type-I restriction system S methylase family.</text>
</comment>
<feature type="domain" description="Type I restriction modification DNA specificity" evidence="4">
    <location>
        <begin position="406"/>
        <end position="565"/>
    </location>
</feature>
<evidence type="ECO:0000256" key="1">
    <source>
        <dbReference type="ARBA" id="ARBA00010923"/>
    </source>
</evidence>
<dbReference type="OrthoDB" id="398435at2"/>
<evidence type="ECO:0000256" key="3">
    <source>
        <dbReference type="ARBA" id="ARBA00023125"/>
    </source>
</evidence>
<dbReference type="GO" id="GO:0004519">
    <property type="term" value="F:endonuclease activity"/>
    <property type="evidence" value="ECO:0007669"/>
    <property type="project" value="UniProtKB-KW"/>
</dbReference>
<proteinExistence type="inferred from homology"/>
<keyword evidence="5" id="KW-0255">Endonuclease</keyword>
<dbReference type="InterPro" id="IPR000055">
    <property type="entry name" value="Restrct_endonuc_typeI_TRD"/>
</dbReference>
<dbReference type="AlphaFoldDB" id="A0A430KT44"/>